<reference evidence="4" key="2">
    <citation type="journal article" date="2007" name="PLoS Biol.">
        <title>Survey sequencing and comparative analysis of the elephant shark (Callorhinchus milii) genome.</title>
        <authorList>
            <person name="Venkatesh B."/>
            <person name="Kirkness E.F."/>
            <person name="Loh Y.H."/>
            <person name="Halpern A.L."/>
            <person name="Lee A.P."/>
            <person name="Johnson J."/>
            <person name="Dandona N."/>
            <person name="Viswanathan L.D."/>
            <person name="Tay A."/>
            <person name="Venter J.C."/>
            <person name="Strausberg R.L."/>
            <person name="Brenner S."/>
        </authorList>
    </citation>
    <scope>NUCLEOTIDE SEQUENCE [LARGE SCALE GENOMIC DNA]</scope>
</reference>
<name>A0A4W3H0Y9_CALMI</name>
<dbReference type="Proteomes" id="UP000314986">
    <property type="component" value="Unassembled WGS sequence"/>
</dbReference>
<dbReference type="InParanoid" id="A0A4W3H0Y9"/>
<reference evidence="3" key="5">
    <citation type="submission" date="2025-09" db="UniProtKB">
        <authorList>
            <consortium name="Ensembl"/>
        </authorList>
    </citation>
    <scope>IDENTIFICATION</scope>
</reference>
<proteinExistence type="predicted"/>
<feature type="transmembrane region" description="Helical" evidence="2">
    <location>
        <begin position="142"/>
        <end position="164"/>
    </location>
</feature>
<feature type="compositionally biased region" description="Basic and acidic residues" evidence="1">
    <location>
        <begin position="60"/>
        <end position="74"/>
    </location>
</feature>
<dbReference type="AlphaFoldDB" id="A0A4W3H0Y9"/>
<dbReference type="Ensembl" id="ENSCMIT00000010625.1">
    <property type="protein sequence ID" value="ENSCMIP00000010353.1"/>
    <property type="gene ID" value="ENSCMIG00000005460.1"/>
</dbReference>
<organism evidence="3 4">
    <name type="scientific">Callorhinchus milii</name>
    <name type="common">Ghost shark</name>
    <dbReference type="NCBI Taxonomy" id="7868"/>
    <lineage>
        <taxon>Eukaryota</taxon>
        <taxon>Metazoa</taxon>
        <taxon>Chordata</taxon>
        <taxon>Craniata</taxon>
        <taxon>Vertebrata</taxon>
        <taxon>Chondrichthyes</taxon>
        <taxon>Holocephali</taxon>
        <taxon>Chimaeriformes</taxon>
        <taxon>Callorhinchidae</taxon>
        <taxon>Callorhinchus</taxon>
    </lineage>
</organism>
<evidence type="ECO:0000256" key="1">
    <source>
        <dbReference type="SAM" id="MobiDB-lite"/>
    </source>
</evidence>
<accession>A0A4W3H0Y9</accession>
<feature type="transmembrane region" description="Helical" evidence="2">
    <location>
        <begin position="107"/>
        <end position="136"/>
    </location>
</feature>
<feature type="region of interest" description="Disordered" evidence="1">
    <location>
        <begin position="36"/>
        <end position="81"/>
    </location>
</feature>
<sequence>MRWLPQGAELLLVGIQCREGGSVKLFTVCVCPPPGAPRKPARRQGGWADDTARSAKSGRKVPDEIEDKRLRPDTPEGSEDGGGEKLLAMLLEGWGCGCTGLWLRLWLCWAVVAVLGCGGCGCGCGGCGCGCAGLWWLWWWLWLWLCWAVVAVVVAVVAVVVAVLDCGGCGCGCGGCGCGGCGCAGLWWLWLCCGGCGCGCGCAGLCWAVVAVLGCGGCAGLWWLWLWLWWLWPCCGGLCCVRVTLAQTLMSCC</sequence>
<evidence type="ECO:0000256" key="2">
    <source>
        <dbReference type="SAM" id="Phobius"/>
    </source>
</evidence>
<protein>
    <submittedName>
        <fullName evidence="3">Uncharacterized protein</fullName>
    </submittedName>
</protein>
<keyword evidence="4" id="KW-1185">Reference proteome</keyword>
<reference evidence="4" key="3">
    <citation type="journal article" date="2014" name="Nature">
        <title>Elephant shark genome provides unique insights into gnathostome evolution.</title>
        <authorList>
            <consortium name="International Elephant Shark Genome Sequencing Consortium"/>
            <person name="Venkatesh B."/>
            <person name="Lee A.P."/>
            <person name="Ravi V."/>
            <person name="Maurya A.K."/>
            <person name="Lian M.M."/>
            <person name="Swann J.B."/>
            <person name="Ohta Y."/>
            <person name="Flajnik M.F."/>
            <person name="Sutoh Y."/>
            <person name="Kasahara M."/>
            <person name="Hoon S."/>
            <person name="Gangu V."/>
            <person name="Roy S.W."/>
            <person name="Irimia M."/>
            <person name="Korzh V."/>
            <person name="Kondrychyn I."/>
            <person name="Lim Z.W."/>
            <person name="Tay B.H."/>
            <person name="Tohari S."/>
            <person name="Kong K.W."/>
            <person name="Ho S."/>
            <person name="Lorente-Galdos B."/>
            <person name="Quilez J."/>
            <person name="Marques-Bonet T."/>
            <person name="Raney B.J."/>
            <person name="Ingham P.W."/>
            <person name="Tay A."/>
            <person name="Hillier L.W."/>
            <person name="Minx P."/>
            <person name="Boehm T."/>
            <person name="Wilson R.K."/>
            <person name="Brenner S."/>
            <person name="Warren W.C."/>
        </authorList>
    </citation>
    <scope>NUCLEOTIDE SEQUENCE [LARGE SCALE GENOMIC DNA]</scope>
</reference>
<evidence type="ECO:0000313" key="3">
    <source>
        <dbReference type="Ensembl" id="ENSCMIP00000010353.1"/>
    </source>
</evidence>
<reference evidence="4" key="1">
    <citation type="journal article" date="2006" name="Science">
        <title>Ancient noncoding elements conserved in the human genome.</title>
        <authorList>
            <person name="Venkatesh B."/>
            <person name="Kirkness E.F."/>
            <person name="Loh Y.H."/>
            <person name="Halpern A.L."/>
            <person name="Lee A.P."/>
            <person name="Johnson J."/>
            <person name="Dandona N."/>
            <person name="Viswanathan L.D."/>
            <person name="Tay A."/>
            <person name="Venter J.C."/>
            <person name="Strausberg R.L."/>
            <person name="Brenner S."/>
        </authorList>
    </citation>
    <scope>NUCLEOTIDE SEQUENCE [LARGE SCALE GENOMIC DNA]</scope>
</reference>
<reference evidence="3" key="4">
    <citation type="submission" date="2025-08" db="UniProtKB">
        <authorList>
            <consortium name="Ensembl"/>
        </authorList>
    </citation>
    <scope>IDENTIFICATION</scope>
</reference>
<dbReference type="STRING" id="7868.ENSCMIP00000010353"/>
<evidence type="ECO:0000313" key="4">
    <source>
        <dbReference type="Proteomes" id="UP000314986"/>
    </source>
</evidence>
<keyword evidence="2" id="KW-1133">Transmembrane helix</keyword>
<keyword evidence="2" id="KW-0812">Transmembrane</keyword>
<keyword evidence="2" id="KW-0472">Membrane</keyword>